<name>A0A212J3D3_9BACT</name>
<accession>A0A212J3D3</accession>
<evidence type="ECO:0000256" key="1">
    <source>
        <dbReference type="SAM" id="Phobius"/>
    </source>
</evidence>
<protein>
    <submittedName>
        <fullName evidence="2">Uncharacterized protein</fullName>
    </submittedName>
</protein>
<feature type="transmembrane region" description="Helical" evidence="1">
    <location>
        <begin position="21"/>
        <end position="45"/>
    </location>
</feature>
<sequence>MPKYRMTIKKIKCDDLSELMVILLYVFNVFIYRCLFVFFLFYIYFSDYYKLHISII</sequence>
<gene>
    <name evidence="2" type="ORF">KL86DYS2_10635</name>
</gene>
<keyword evidence="1" id="KW-0812">Transmembrane</keyword>
<dbReference type="AlphaFoldDB" id="A0A212J3D3"/>
<proteinExistence type="predicted"/>
<evidence type="ECO:0000313" key="2">
    <source>
        <dbReference type="EMBL" id="SBV93951.1"/>
    </source>
</evidence>
<dbReference type="EMBL" id="FLUL01000001">
    <property type="protein sequence ID" value="SBV93951.1"/>
    <property type="molecule type" value="Genomic_DNA"/>
</dbReference>
<keyword evidence="1" id="KW-1133">Transmembrane helix</keyword>
<reference evidence="2" key="1">
    <citation type="submission" date="2016-04" db="EMBL/GenBank/DDBJ databases">
        <authorList>
            <person name="Evans L.H."/>
            <person name="Alamgir A."/>
            <person name="Owens N."/>
            <person name="Weber N.D."/>
            <person name="Virtaneva K."/>
            <person name="Barbian K."/>
            <person name="Babar A."/>
            <person name="Rosenke K."/>
        </authorList>
    </citation>
    <scope>NUCLEOTIDE SEQUENCE</scope>
    <source>
        <strain evidence="2">86-2</strain>
    </source>
</reference>
<organism evidence="2">
    <name type="scientific">uncultured Dysgonomonas sp</name>
    <dbReference type="NCBI Taxonomy" id="206096"/>
    <lineage>
        <taxon>Bacteria</taxon>
        <taxon>Pseudomonadati</taxon>
        <taxon>Bacteroidota</taxon>
        <taxon>Bacteroidia</taxon>
        <taxon>Bacteroidales</taxon>
        <taxon>Dysgonomonadaceae</taxon>
        <taxon>Dysgonomonas</taxon>
        <taxon>environmental samples</taxon>
    </lineage>
</organism>
<keyword evidence="1" id="KW-0472">Membrane</keyword>